<dbReference type="Proteomes" id="UP000269721">
    <property type="component" value="Unassembled WGS sequence"/>
</dbReference>
<evidence type="ECO:0000313" key="4">
    <source>
        <dbReference type="Proteomes" id="UP000269721"/>
    </source>
</evidence>
<keyword evidence="4" id="KW-1185">Reference proteome</keyword>
<feature type="transmembrane region" description="Helical" evidence="2">
    <location>
        <begin position="201"/>
        <end position="224"/>
    </location>
</feature>
<keyword evidence="2" id="KW-0812">Transmembrane</keyword>
<protein>
    <submittedName>
        <fullName evidence="3">Uncharacterized protein</fullName>
    </submittedName>
</protein>
<gene>
    <name evidence="3" type="ORF">BDK51DRAFT_36778</name>
</gene>
<evidence type="ECO:0000313" key="3">
    <source>
        <dbReference type="EMBL" id="RKO88014.1"/>
    </source>
</evidence>
<accession>A0A4P9W6Q5</accession>
<dbReference type="AlphaFoldDB" id="A0A4P9W6Q5"/>
<name>A0A4P9W6Q5_9FUNG</name>
<proteinExistence type="predicted"/>
<organism evidence="3 4">
    <name type="scientific">Blyttiomyces helicus</name>
    <dbReference type="NCBI Taxonomy" id="388810"/>
    <lineage>
        <taxon>Eukaryota</taxon>
        <taxon>Fungi</taxon>
        <taxon>Fungi incertae sedis</taxon>
        <taxon>Chytridiomycota</taxon>
        <taxon>Chytridiomycota incertae sedis</taxon>
        <taxon>Chytridiomycetes</taxon>
        <taxon>Chytridiomycetes incertae sedis</taxon>
        <taxon>Blyttiomyces</taxon>
    </lineage>
</organism>
<feature type="compositionally biased region" description="Acidic residues" evidence="1">
    <location>
        <begin position="126"/>
        <end position="136"/>
    </location>
</feature>
<keyword evidence="2" id="KW-1133">Transmembrane helix</keyword>
<sequence length="228" mass="25840">MRHIEIDDDFDHPDVGHKSIYAYDDKDNMEKMSTSAFKINQSHELNNKYVDLLGNNVENGIDLFTVDNSNIKNTDIANNDNISTGSRKANMRNNVYVEKQTQADVDCDVKNIDKTENATGTVNNYDDNEKEENDDNNEMSFSISLPGFRHFNKEITWLNALSVSFTNMTRVAGAAMMMKLYISRQTGFNESSFYEQTLQVILPGILGFVFGEIIAPIGATLLLFSRFM</sequence>
<dbReference type="EMBL" id="KZ996999">
    <property type="protein sequence ID" value="RKO88014.1"/>
    <property type="molecule type" value="Genomic_DNA"/>
</dbReference>
<keyword evidence="2" id="KW-0472">Membrane</keyword>
<reference evidence="4" key="1">
    <citation type="journal article" date="2018" name="Nat. Microbiol.">
        <title>Leveraging single-cell genomics to expand the fungal tree of life.</title>
        <authorList>
            <person name="Ahrendt S.R."/>
            <person name="Quandt C.A."/>
            <person name="Ciobanu D."/>
            <person name="Clum A."/>
            <person name="Salamov A."/>
            <person name="Andreopoulos B."/>
            <person name="Cheng J.F."/>
            <person name="Woyke T."/>
            <person name="Pelin A."/>
            <person name="Henrissat B."/>
            <person name="Reynolds N.K."/>
            <person name="Benny G.L."/>
            <person name="Smith M.E."/>
            <person name="James T.Y."/>
            <person name="Grigoriev I.V."/>
        </authorList>
    </citation>
    <scope>NUCLEOTIDE SEQUENCE [LARGE SCALE GENOMIC DNA]</scope>
</reference>
<evidence type="ECO:0000256" key="2">
    <source>
        <dbReference type="SAM" id="Phobius"/>
    </source>
</evidence>
<feature type="region of interest" description="Disordered" evidence="1">
    <location>
        <begin position="117"/>
        <end position="136"/>
    </location>
</feature>
<evidence type="ECO:0000256" key="1">
    <source>
        <dbReference type="SAM" id="MobiDB-lite"/>
    </source>
</evidence>